<feature type="region of interest" description="Disordered" evidence="1">
    <location>
        <begin position="62"/>
        <end position="81"/>
    </location>
</feature>
<gene>
    <name evidence="2" type="ORF">SAMN05444164_0976</name>
</gene>
<dbReference type="RefSeq" id="WP_143046609.1">
    <property type="nucleotide sequence ID" value="NZ_FNTH01000001.1"/>
</dbReference>
<name>A0A1H4PKS5_9BRAD</name>
<proteinExistence type="predicted"/>
<evidence type="ECO:0000256" key="1">
    <source>
        <dbReference type="SAM" id="MobiDB-lite"/>
    </source>
</evidence>
<organism evidence="2 3">
    <name type="scientific">Bradyrhizobium erythrophlei</name>
    <dbReference type="NCBI Taxonomy" id="1437360"/>
    <lineage>
        <taxon>Bacteria</taxon>
        <taxon>Pseudomonadati</taxon>
        <taxon>Pseudomonadota</taxon>
        <taxon>Alphaproteobacteria</taxon>
        <taxon>Hyphomicrobiales</taxon>
        <taxon>Nitrobacteraceae</taxon>
        <taxon>Bradyrhizobium</taxon>
    </lineage>
</organism>
<dbReference type="Proteomes" id="UP000198992">
    <property type="component" value="Unassembled WGS sequence"/>
</dbReference>
<evidence type="ECO:0000313" key="2">
    <source>
        <dbReference type="EMBL" id="SEC08077.1"/>
    </source>
</evidence>
<evidence type="ECO:0000313" key="3">
    <source>
        <dbReference type="Proteomes" id="UP000198992"/>
    </source>
</evidence>
<dbReference type="AlphaFoldDB" id="A0A1H4PKS5"/>
<reference evidence="2 3" key="1">
    <citation type="submission" date="2016-10" db="EMBL/GenBank/DDBJ databases">
        <authorList>
            <person name="de Groot N.N."/>
        </authorList>
    </citation>
    <scope>NUCLEOTIDE SEQUENCE [LARGE SCALE GENOMIC DNA]</scope>
    <source>
        <strain evidence="2 3">MT12</strain>
    </source>
</reference>
<protein>
    <submittedName>
        <fullName evidence="2">Uncharacterized protein</fullName>
    </submittedName>
</protein>
<dbReference type="OrthoDB" id="8255610at2"/>
<accession>A0A1H4PKS5</accession>
<dbReference type="EMBL" id="FNTH01000001">
    <property type="protein sequence ID" value="SEC08077.1"/>
    <property type="molecule type" value="Genomic_DNA"/>
</dbReference>
<sequence length="101" mass="10500">MMSKLWSGTGAALAAAAAAGAVLVAYLSLTLASPEPVSSAALGPAWQCSRVAFVLTTCTRAGEDEQEARGEREVKAEREVKTEGEVKAIPVRAKDDCPPEP</sequence>